<dbReference type="KEGG" id="rca:Rcas_0294"/>
<reference evidence="4 5" key="1">
    <citation type="submission" date="2007-08" db="EMBL/GenBank/DDBJ databases">
        <title>Complete sequence of Roseiflexus castenholzii DSM 13941.</title>
        <authorList>
            <consortium name="US DOE Joint Genome Institute"/>
            <person name="Copeland A."/>
            <person name="Lucas S."/>
            <person name="Lapidus A."/>
            <person name="Barry K."/>
            <person name="Glavina del Rio T."/>
            <person name="Dalin E."/>
            <person name="Tice H."/>
            <person name="Pitluck S."/>
            <person name="Thompson L.S."/>
            <person name="Brettin T."/>
            <person name="Bruce D."/>
            <person name="Detter J.C."/>
            <person name="Han C."/>
            <person name="Tapia R."/>
            <person name="Schmutz J."/>
            <person name="Larimer F."/>
            <person name="Land M."/>
            <person name="Hauser L."/>
            <person name="Kyrpides N."/>
            <person name="Mikhailova N."/>
            <person name="Bryant D.A."/>
            <person name="Hanada S."/>
            <person name="Tsukatani Y."/>
            <person name="Richardson P."/>
        </authorList>
    </citation>
    <scope>NUCLEOTIDE SEQUENCE [LARGE SCALE GENOMIC DNA]</scope>
    <source>
        <strain evidence="5">DSM 13941 / HLO8</strain>
    </source>
</reference>
<sequence length="71" mass="7646">MISDQFRVPGISCQHCVNAITKAVSALPGVRQVVVNLGDKSVRVDHDRQVTADDLIRAINDAGYDDVAVLV</sequence>
<keyword evidence="2" id="KW-0186">Copper</keyword>
<dbReference type="GO" id="GO:0006825">
    <property type="term" value="P:copper ion transport"/>
    <property type="evidence" value="ECO:0007669"/>
    <property type="project" value="InterPro"/>
</dbReference>
<dbReference type="InterPro" id="IPR000428">
    <property type="entry name" value="Cu-bd"/>
</dbReference>
<dbReference type="HOGENOM" id="CLU_134973_13_1_0"/>
<dbReference type="FunFam" id="3.30.70.100:FF:000001">
    <property type="entry name" value="ATPase copper transporting beta"/>
    <property type="match status" value="1"/>
</dbReference>
<feature type="domain" description="HMA" evidence="3">
    <location>
        <begin position="2"/>
        <end position="67"/>
    </location>
</feature>
<proteinExistence type="predicted"/>
<dbReference type="OrthoDB" id="9813965at2"/>
<dbReference type="PROSITE" id="PS50846">
    <property type="entry name" value="HMA_2"/>
    <property type="match status" value="1"/>
</dbReference>
<dbReference type="GO" id="GO:0005507">
    <property type="term" value="F:copper ion binding"/>
    <property type="evidence" value="ECO:0007669"/>
    <property type="project" value="InterPro"/>
</dbReference>
<gene>
    <name evidence="4" type="ordered locus">Rcas_0294</name>
</gene>
<evidence type="ECO:0000313" key="5">
    <source>
        <dbReference type="Proteomes" id="UP000000263"/>
    </source>
</evidence>
<keyword evidence="1" id="KW-0479">Metal-binding</keyword>
<dbReference type="Pfam" id="PF00403">
    <property type="entry name" value="HMA"/>
    <property type="match status" value="1"/>
</dbReference>
<evidence type="ECO:0000256" key="1">
    <source>
        <dbReference type="ARBA" id="ARBA00022723"/>
    </source>
</evidence>
<dbReference type="Gene3D" id="3.30.70.100">
    <property type="match status" value="1"/>
</dbReference>
<dbReference type="InterPro" id="IPR036163">
    <property type="entry name" value="HMA_dom_sf"/>
</dbReference>
<accession>A7NG40</accession>
<dbReference type="RefSeq" id="WP_011997831.1">
    <property type="nucleotide sequence ID" value="NC_009767.1"/>
</dbReference>
<organism evidence="4 5">
    <name type="scientific">Roseiflexus castenholzii (strain DSM 13941 / HLO8)</name>
    <dbReference type="NCBI Taxonomy" id="383372"/>
    <lineage>
        <taxon>Bacteria</taxon>
        <taxon>Bacillati</taxon>
        <taxon>Chloroflexota</taxon>
        <taxon>Chloroflexia</taxon>
        <taxon>Chloroflexales</taxon>
        <taxon>Roseiflexineae</taxon>
        <taxon>Roseiflexaceae</taxon>
        <taxon>Roseiflexus</taxon>
    </lineage>
</organism>
<evidence type="ECO:0000313" key="4">
    <source>
        <dbReference type="EMBL" id="ABU56427.1"/>
    </source>
</evidence>
<protein>
    <submittedName>
        <fullName evidence="4">Copper ion binding protein</fullName>
    </submittedName>
</protein>
<name>A7NG40_ROSCS</name>
<dbReference type="EMBL" id="CP000804">
    <property type="protein sequence ID" value="ABU56427.1"/>
    <property type="molecule type" value="Genomic_DNA"/>
</dbReference>
<evidence type="ECO:0000259" key="3">
    <source>
        <dbReference type="PROSITE" id="PS50846"/>
    </source>
</evidence>
<dbReference type="Proteomes" id="UP000000263">
    <property type="component" value="Chromosome"/>
</dbReference>
<dbReference type="CDD" id="cd00371">
    <property type="entry name" value="HMA"/>
    <property type="match status" value="1"/>
</dbReference>
<dbReference type="PRINTS" id="PR00944">
    <property type="entry name" value="CUEXPORT"/>
</dbReference>
<keyword evidence="5" id="KW-1185">Reference proteome</keyword>
<dbReference type="InterPro" id="IPR006121">
    <property type="entry name" value="HMA_dom"/>
</dbReference>
<dbReference type="eggNOG" id="COG2608">
    <property type="taxonomic scope" value="Bacteria"/>
</dbReference>
<dbReference type="PROSITE" id="PS01047">
    <property type="entry name" value="HMA_1"/>
    <property type="match status" value="1"/>
</dbReference>
<dbReference type="AlphaFoldDB" id="A7NG40"/>
<dbReference type="SUPFAM" id="SSF55008">
    <property type="entry name" value="HMA, heavy metal-associated domain"/>
    <property type="match status" value="1"/>
</dbReference>
<dbReference type="InterPro" id="IPR006122">
    <property type="entry name" value="HMA_Cu_ion-bd"/>
</dbReference>
<evidence type="ECO:0000256" key="2">
    <source>
        <dbReference type="ARBA" id="ARBA00023008"/>
    </source>
</evidence>
<dbReference type="STRING" id="383372.Rcas_0294"/>
<dbReference type="NCBIfam" id="TIGR00003">
    <property type="entry name" value="copper ion binding protein"/>
    <property type="match status" value="1"/>
</dbReference>
<dbReference type="InterPro" id="IPR017969">
    <property type="entry name" value="Heavy-metal-associated_CS"/>
</dbReference>